<dbReference type="EMBL" id="CAUOFW020003225">
    <property type="protein sequence ID" value="CAK9158625.1"/>
    <property type="molecule type" value="Genomic_DNA"/>
</dbReference>
<feature type="compositionally biased region" description="Polar residues" evidence="1">
    <location>
        <begin position="10"/>
        <end position="19"/>
    </location>
</feature>
<accession>A0ABC8SS07</accession>
<feature type="compositionally biased region" description="Low complexity" evidence="1">
    <location>
        <begin position="142"/>
        <end position="151"/>
    </location>
</feature>
<evidence type="ECO:0000313" key="3">
    <source>
        <dbReference type="EMBL" id="CAK9158625.1"/>
    </source>
</evidence>
<proteinExistence type="predicted"/>
<organism evidence="3 4">
    <name type="scientific">Ilex paraguariensis</name>
    <name type="common">yerba mate</name>
    <dbReference type="NCBI Taxonomy" id="185542"/>
    <lineage>
        <taxon>Eukaryota</taxon>
        <taxon>Viridiplantae</taxon>
        <taxon>Streptophyta</taxon>
        <taxon>Embryophyta</taxon>
        <taxon>Tracheophyta</taxon>
        <taxon>Spermatophyta</taxon>
        <taxon>Magnoliopsida</taxon>
        <taxon>eudicotyledons</taxon>
        <taxon>Gunneridae</taxon>
        <taxon>Pentapetalae</taxon>
        <taxon>asterids</taxon>
        <taxon>campanulids</taxon>
        <taxon>Aquifoliales</taxon>
        <taxon>Aquifoliaceae</taxon>
        <taxon>Ilex</taxon>
    </lineage>
</organism>
<dbReference type="Proteomes" id="UP001642360">
    <property type="component" value="Unassembled WGS sequence"/>
</dbReference>
<feature type="region of interest" description="Disordered" evidence="1">
    <location>
        <begin position="1"/>
        <end position="273"/>
    </location>
</feature>
<protein>
    <recommendedName>
        <fullName evidence="2">Zinc finger Sec23/Sec24-type domain-containing protein</fullName>
    </recommendedName>
</protein>
<evidence type="ECO:0000259" key="2">
    <source>
        <dbReference type="Pfam" id="PF04810"/>
    </source>
</evidence>
<comment type="caution">
    <text evidence="3">The sequence shown here is derived from an EMBL/GenBank/DDBJ whole genome shotgun (WGS) entry which is preliminary data.</text>
</comment>
<dbReference type="SUPFAM" id="SSF82919">
    <property type="entry name" value="Zn-finger domain of Sec23/24"/>
    <property type="match status" value="1"/>
</dbReference>
<dbReference type="InterPro" id="IPR036174">
    <property type="entry name" value="Znf_Sec23_Sec24_sf"/>
</dbReference>
<dbReference type="PRINTS" id="PR01217">
    <property type="entry name" value="PRICHEXTENSN"/>
</dbReference>
<feature type="region of interest" description="Disordered" evidence="1">
    <location>
        <begin position="380"/>
        <end position="427"/>
    </location>
</feature>
<feature type="compositionally biased region" description="Polar residues" evidence="1">
    <location>
        <begin position="402"/>
        <end position="417"/>
    </location>
</feature>
<dbReference type="AlphaFoldDB" id="A0ABC8SS07"/>
<dbReference type="InterPro" id="IPR006895">
    <property type="entry name" value="Znf_Sec23_Sec24"/>
</dbReference>
<feature type="compositionally biased region" description="Pro residues" evidence="1">
    <location>
        <begin position="30"/>
        <end position="44"/>
    </location>
</feature>
<keyword evidence="4" id="KW-1185">Reference proteome</keyword>
<evidence type="ECO:0000313" key="4">
    <source>
        <dbReference type="Proteomes" id="UP001642360"/>
    </source>
</evidence>
<dbReference type="PANTHER" id="PTHR13803:SF4">
    <property type="entry name" value="SECRETORY 24CD, ISOFORM C"/>
    <property type="match status" value="1"/>
</dbReference>
<gene>
    <name evidence="3" type="ORF">ILEXP_LOCUS27295</name>
</gene>
<name>A0ABC8SS07_9AQUA</name>
<dbReference type="Pfam" id="PF04810">
    <property type="entry name" value="zf-Sec23_Sec24"/>
    <property type="match status" value="1"/>
</dbReference>
<evidence type="ECO:0000256" key="1">
    <source>
        <dbReference type="SAM" id="MobiDB-lite"/>
    </source>
</evidence>
<feature type="domain" description="Zinc finger Sec23/Sec24-type" evidence="2">
    <location>
        <begin position="488"/>
        <end position="526"/>
    </location>
</feature>
<feature type="compositionally biased region" description="Low complexity" evidence="1">
    <location>
        <begin position="215"/>
        <end position="228"/>
    </location>
</feature>
<dbReference type="InterPro" id="IPR050550">
    <property type="entry name" value="SEC23_SEC24_subfamily"/>
</dbReference>
<dbReference type="PANTHER" id="PTHR13803">
    <property type="entry name" value="SEC24-RELATED PROTEIN"/>
    <property type="match status" value="1"/>
</dbReference>
<dbReference type="Gene3D" id="2.30.30.380">
    <property type="entry name" value="Zn-finger domain of Sec23/24"/>
    <property type="match status" value="1"/>
</dbReference>
<sequence>MAAPRDHNSLSDNMQNLQINRPVVSSGGPIRPPPPPFAQHPPPFSGAASVTRPGSPAPAPPGVFPRAMGPPSGPPQTTLPPNVAPRSMVSPVTQTPPAFAARPLPPHPAPGSFPSSMGGPVPPPSGSLPSAFPSGPRPGPYPVTTGPVVFPAGTIPGSISNGPPAFGSGMMQGGPRFPSTVSAARSTPVGPPPPATMLTSRPSGAPPHPPSMSTPFGSRPASASAGPGQPAPPFSTPLQSVQPLPGSSPFAAPLQGVPPSSGSPYGPPTWTMQPRQRGYEEILVYELLPQSWIIASEGGRSGNYDFFRNDTDMGAFMKKDTDMKVIEFSFLDSPLDGVGYPKTVAPPLPVPGSSQPPRMFGMPPLPPPNQSLADIPPAMGHTGAAVTGPSKIDPNQIPHPIPSSSVSLHETRQGNQANPPPPATSDYIVKDTGNCSPRYLRCTINQIPCTADLLTTSGMQLALLVQPFALPHPSEEPIQVVDFGESGPVRCSRCKGYINPFMRFIDQGRRFICNFCGFTDETPRDYHCNLGPDGRRRDADERPELCRGTVEFVATKEFMMNQRMTEEGWIQDLFTGIMELCGCEDFHYGLREKRWVLVVAKND</sequence>
<dbReference type="SUPFAM" id="SSF81995">
    <property type="entry name" value="beta-sandwich domain of Sec23/24"/>
    <property type="match status" value="1"/>
</dbReference>
<reference evidence="3 4" key="1">
    <citation type="submission" date="2024-02" db="EMBL/GenBank/DDBJ databases">
        <authorList>
            <person name="Vignale AGUSTIN F."/>
            <person name="Sosa J E."/>
            <person name="Modenutti C."/>
        </authorList>
    </citation>
    <scope>NUCLEOTIDE SEQUENCE [LARGE SCALE GENOMIC DNA]</scope>
</reference>